<organism evidence="1 2">
    <name type="scientific">Gymnopilus junonius</name>
    <name type="common">Spectacular rustgill mushroom</name>
    <name type="synonym">Gymnopilus spectabilis subsp. junonius</name>
    <dbReference type="NCBI Taxonomy" id="109634"/>
    <lineage>
        <taxon>Eukaryota</taxon>
        <taxon>Fungi</taxon>
        <taxon>Dikarya</taxon>
        <taxon>Basidiomycota</taxon>
        <taxon>Agaricomycotina</taxon>
        <taxon>Agaricomycetes</taxon>
        <taxon>Agaricomycetidae</taxon>
        <taxon>Agaricales</taxon>
        <taxon>Agaricineae</taxon>
        <taxon>Hymenogastraceae</taxon>
        <taxon>Gymnopilus</taxon>
    </lineage>
</organism>
<accession>A0A9P5NP96</accession>
<comment type="caution">
    <text evidence="1">The sequence shown here is derived from an EMBL/GenBank/DDBJ whole genome shotgun (WGS) entry which is preliminary data.</text>
</comment>
<sequence length="85" mass="9896">MPGLHSFPSLFKKITTPYNAYAFNFFLNKHNFLPLYSLLCSNLLNSFPIGHMPPLTCSTIILNHILCKEHINKIQEYLENEVKDR</sequence>
<dbReference type="AlphaFoldDB" id="A0A9P5NP96"/>
<evidence type="ECO:0000313" key="2">
    <source>
        <dbReference type="Proteomes" id="UP000724874"/>
    </source>
</evidence>
<dbReference type="Proteomes" id="UP000724874">
    <property type="component" value="Unassembled WGS sequence"/>
</dbReference>
<proteinExistence type="predicted"/>
<keyword evidence="2" id="KW-1185">Reference proteome</keyword>
<evidence type="ECO:0000313" key="1">
    <source>
        <dbReference type="EMBL" id="KAF8903861.1"/>
    </source>
</evidence>
<dbReference type="EMBL" id="JADNYJ010000028">
    <property type="protein sequence ID" value="KAF8903861.1"/>
    <property type="molecule type" value="Genomic_DNA"/>
</dbReference>
<gene>
    <name evidence="1" type="ORF">CPB84DRAFT_1773571</name>
</gene>
<reference evidence="1" key="1">
    <citation type="submission" date="2020-11" db="EMBL/GenBank/DDBJ databases">
        <authorList>
            <consortium name="DOE Joint Genome Institute"/>
            <person name="Ahrendt S."/>
            <person name="Riley R."/>
            <person name="Andreopoulos W."/>
            <person name="LaButti K."/>
            <person name="Pangilinan J."/>
            <person name="Ruiz-duenas F.J."/>
            <person name="Barrasa J.M."/>
            <person name="Sanchez-Garcia M."/>
            <person name="Camarero S."/>
            <person name="Miyauchi S."/>
            <person name="Serrano A."/>
            <person name="Linde D."/>
            <person name="Babiker R."/>
            <person name="Drula E."/>
            <person name="Ayuso-Fernandez I."/>
            <person name="Pacheco R."/>
            <person name="Padilla G."/>
            <person name="Ferreira P."/>
            <person name="Barriuso J."/>
            <person name="Kellner H."/>
            <person name="Castanera R."/>
            <person name="Alfaro M."/>
            <person name="Ramirez L."/>
            <person name="Pisabarro A.G."/>
            <person name="Kuo A."/>
            <person name="Tritt A."/>
            <person name="Lipzen A."/>
            <person name="He G."/>
            <person name="Yan M."/>
            <person name="Ng V."/>
            <person name="Cullen D."/>
            <person name="Martin F."/>
            <person name="Rosso M.-N."/>
            <person name="Henrissat B."/>
            <person name="Hibbett D."/>
            <person name="Martinez A.T."/>
            <person name="Grigoriev I.V."/>
        </authorList>
    </citation>
    <scope>NUCLEOTIDE SEQUENCE</scope>
    <source>
        <strain evidence="1">AH 44721</strain>
    </source>
</reference>
<name>A0A9P5NP96_GYMJU</name>
<protein>
    <submittedName>
        <fullName evidence="1">Uncharacterized protein</fullName>
    </submittedName>
</protein>